<gene>
    <name evidence="2" type="ORF">C8F04DRAFT_274476</name>
</gene>
<reference evidence="2" key="1">
    <citation type="submission" date="2023-03" db="EMBL/GenBank/DDBJ databases">
        <title>Massive genome expansion in bonnet fungi (Mycena s.s.) driven by repeated elements and novel gene families across ecological guilds.</title>
        <authorList>
            <consortium name="Lawrence Berkeley National Laboratory"/>
            <person name="Harder C.B."/>
            <person name="Miyauchi S."/>
            <person name="Viragh M."/>
            <person name="Kuo A."/>
            <person name="Thoen E."/>
            <person name="Andreopoulos B."/>
            <person name="Lu D."/>
            <person name="Skrede I."/>
            <person name="Drula E."/>
            <person name="Henrissat B."/>
            <person name="Morin E."/>
            <person name="Kohler A."/>
            <person name="Barry K."/>
            <person name="LaButti K."/>
            <person name="Morin E."/>
            <person name="Salamov A."/>
            <person name="Lipzen A."/>
            <person name="Mereny Z."/>
            <person name="Hegedus B."/>
            <person name="Baldrian P."/>
            <person name="Stursova M."/>
            <person name="Weitz H."/>
            <person name="Taylor A."/>
            <person name="Grigoriev I.V."/>
            <person name="Nagy L.G."/>
            <person name="Martin F."/>
            <person name="Kauserud H."/>
        </authorList>
    </citation>
    <scope>NUCLEOTIDE SEQUENCE</scope>
    <source>
        <strain evidence="2">CBHHK200</strain>
    </source>
</reference>
<dbReference type="AlphaFoldDB" id="A0AAD6S5U8"/>
<feature type="region of interest" description="Disordered" evidence="1">
    <location>
        <begin position="87"/>
        <end position="130"/>
    </location>
</feature>
<dbReference type="Proteomes" id="UP001218188">
    <property type="component" value="Unassembled WGS sequence"/>
</dbReference>
<feature type="compositionally biased region" description="Low complexity" evidence="1">
    <location>
        <begin position="87"/>
        <end position="102"/>
    </location>
</feature>
<feature type="compositionally biased region" description="Low complexity" evidence="1">
    <location>
        <begin position="117"/>
        <end position="126"/>
    </location>
</feature>
<protein>
    <submittedName>
        <fullName evidence="2">Uncharacterized protein</fullName>
    </submittedName>
</protein>
<keyword evidence="3" id="KW-1185">Reference proteome</keyword>
<evidence type="ECO:0000313" key="3">
    <source>
        <dbReference type="Proteomes" id="UP001218188"/>
    </source>
</evidence>
<evidence type="ECO:0000256" key="1">
    <source>
        <dbReference type="SAM" id="MobiDB-lite"/>
    </source>
</evidence>
<proteinExistence type="predicted"/>
<name>A0AAD6S5U8_9AGAR</name>
<accession>A0AAD6S5U8</accession>
<organism evidence="2 3">
    <name type="scientific">Mycena alexandri</name>
    <dbReference type="NCBI Taxonomy" id="1745969"/>
    <lineage>
        <taxon>Eukaryota</taxon>
        <taxon>Fungi</taxon>
        <taxon>Dikarya</taxon>
        <taxon>Basidiomycota</taxon>
        <taxon>Agaricomycotina</taxon>
        <taxon>Agaricomycetes</taxon>
        <taxon>Agaricomycetidae</taxon>
        <taxon>Agaricales</taxon>
        <taxon>Marasmiineae</taxon>
        <taxon>Mycenaceae</taxon>
        <taxon>Mycena</taxon>
    </lineage>
</organism>
<comment type="caution">
    <text evidence="2">The sequence shown here is derived from an EMBL/GenBank/DDBJ whole genome shotgun (WGS) entry which is preliminary data.</text>
</comment>
<evidence type="ECO:0000313" key="2">
    <source>
        <dbReference type="EMBL" id="KAJ7021107.1"/>
    </source>
</evidence>
<sequence>MTPGAPKRLRCLTHSTATEHLISYRVASNSNSSFPIGPSGLHTGLQPTPPSPSLVFWCVFNTRMHLPSPLASPHPRSSNHAAVAATTATGNTDAATPAGPAPGDDDTTTASNTSPEATTLLTSSATGTHQTTERDYLLKAATTSMTWKRNYCAATLCPGSFATVGSTRSPLTATTIASSGCNTHQHVLDSFMHVRRSAPRTTLALQQHRRFVRPRHVGHRDPGLVPREVF</sequence>
<dbReference type="EMBL" id="JARJCM010000242">
    <property type="protein sequence ID" value="KAJ7021107.1"/>
    <property type="molecule type" value="Genomic_DNA"/>
</dbReference>